<gene>
    <name evidence="1" type="ORF">AAH991_00570</name>
</gene>
<dbReference type="InterPro" id="IPR011990">
    <property type="entry name" value="TPR-like_helical_dom_sf"/>
</dbReference>
<reference evidence="1 2" key="1">
    <citation type="submission" date="2024-05" db="EMBL/GenBank/DDBJ databases">
        <title>Microbispora sp.ZYX-F-249.</title>
        <authorList>
            <person name="Xie H."/>
        </authorList>
    </citation>
    <scope>NUCLEOTIDE SEQUENCE [LARGE SCALE GENOMIC DNA]</scope>
    <source>
        <strain evidence="1 2">ZYX-F-249</strain>
    </source>
</reference>
<keyword evidence="2" id="KW-1185">Reference proteome</keyword>
<comment type="caution">
    <text evidence="1">The sequence shown here is derived from an EMBL/GenBank/DDBJ whole genome shotgun (WGS) entry which is preliminary data.</text>
</comment>
<proteinExistence type="predicted"/>
<dbReference type="SUPFAM" id="SSF48452">
    <property type="entry name" value="TPR-like"/>
    <property type="match status" value="1"/>
</dbReference>
<accession>A0ABV0AID3</accession>
<dbReference type="Gene3D" id="1.25.40.10">
    <property type="entry name" value="Tetratricopeptide repeat domain"/>
    <property type="match status" value="1"/>
</dbReference>
<evidence type="ECO:0000313" key="2">
    <source>
        <dbReference type="Proteomes" id="UP001447516"/>
    </source>
</evidence>
<dbReference type="EMBL" id="JBDJAW010000001">
    <property type="protein sequence ID" value="MEN3533581.1"/>
    <property type="molecule type" value="Genomic_DNA"/>
</dbReference>
<name>A0ABV0AID3_9ACTN</name>
<organism evidence="1 2">
    <name type="scientific">Microbispora maris</name>
    <dbReference type="NCBI Taxonomy" id="3144104"/>
    <lineage>
        <taxon>Bacteria</taxon>
        <taxon>Bacillati</taxon>
        <taxon>Actinomycetota</taxon>
        <taxon>Actinomycetes</taxon>
        <taxon>Streptosporangiales</taxon>
        <taxon>Streptosporangiaceae</taxon>
        <taxon>Microbispora</taxon>
    </lineage>
</organism>
<evidence type="ECO:0000313" key="1">
    <source>
        <dbReference type="EMBL" id="MEN3533581.1"/>
    </source>
</evidence>
<dbReference type="Proteomes" id="UP001447516">
    <property type="component" value="Unassembled WGS sequence"/>
</dbReference>
<evidence type="ECO:0008006" key="3">
    <source>
        <dbReference type="Google" id="ProtNLM"/>
    </source>
</evidence>
<sequence>MIAETGWSQPKVAAAVVRVAAEVGASELFSTTRSHIAMWISGTRPTGRAPLILCETLSRRLQRPVTLAEIGLSVSTPDADPASEWRVDTLTALVDLGRSDMDLGRRQLLAGAAYSIGGLVLPGQQWWDDAPERARSRPATTSRRIGIGEVNAVREMTEFFSKRDQRHGGMDGRTALCRYIHDDVARYLGGVFTSEETRCSLFAAASEAVYVAGWMSFDASEHEAARRYFTLALKLAAEADEAPLAGHILRAMAHQAIDLGHPGAGVRLAAASVDRKRYTLATPRERALLGVVQARSLATDGQRREAIAALLRAEDDLAAAGPGDEDPQRVWFFQRASLAHETARTLWTLGDLEGALREFHNSVVTRKAEAFSRTHAVTLGYMGTVQAKQGNVEAACHTWAQALDAMEGVQSGRAREAVVNMRRVLSPFRNRGINVVAEIDERAKAVLKRVA</sequence>
<protein>
    <recommendedName>
        <fullName evidence="3">Tat pathway signal protein</fullName>
    </recommendedName>
</protein>
<dbReference type="RefSeq" id="WP_346223946.1">
    <property type="nucleotide sequence ID" value="NZ_JBDJAW010000001.1"/>
</dbReference>